<feature type="compositionally biased region" description="Basic residues" evidence="1">
    <location>
        <begin position="26"/>
        <end position="39"/>
    </location>
</feature>
<feature type="compositionally biased region" description="Basic and acidic residues" evidence="1">
    <location>
        <begin position="8"/>
        <end position="25"/>
    </location>
</feature>
<name>A0A0D0DNE0_9AGAM</name>
<keyword evidence="3" id="KW-1185">Reference proteome</keyword>
<accession>A0A0D0DNE0</accession>
<dbReference type="Proteomes" id="UP000054538">
    <property type="component" value="Unassembled WGS sequence"/>
</dbReference>
<organism evidence="2 3">
    <name type="scientific">Paxillus rubicundulus Ve08.2h10</name>
    <dbReference type="NCBI Taxonomy" id="930991"/>
    <lineage>
        <taxon>Eukaryota</taxon>
        <taxon>Fungi</taxon>
        <taxon>Dikarya</taxon>
        <taxon>Basidiomycota</taxon>
        <taxon>Agaricomycotina</taxon>
        <taxon>Agaricomycetes</taxon>
        <taxon>Agaricomycetidae</taxon>
        <taxon>Boletales</taxon>
        <taxon>Paxilineae</taxon>
        <taxon>Paxillaceae</taxon>
        <taxon>Paxillus</taxon>
    </lineage>
</organism>
<feature type="compositionally biased region" description="Basic residues" evidence="1">
    <location>
        <begin position="80"/>
        <end position="90"/>
    </location>
</feature>
<dbReference type="HOGENOM" id="CLU_040073_0_0_1"/>
<proteinExistence type="predicted"/>
<reference evidence="3" key="2">
    <citation type="submission" date="2015-01" db="EMBL/GenBank/DDBJ databases">
        <title>Evolutionary Origins and Diversification of the Mycorrhizal Mutualists.</title>
        <authorList>
            <consortium name="DOE Joint Genome Institute"/>
            <consortium name="Mycorrhizal Genomics Consortium"/>
            <person name="Kohler A."/>
            <person name="Kuo A."/>
            <person name="Nagy L.G."/>
            <person name="Floudas D."/>
            <person name="Copeland A."/>
            <person name="Barry K.W."/>
            <person name="Cichocki N."/>
            <person name="Veneault-Fourrey C."/>
            <person name="LaButti K."/>
            <person name="Lindquist E.A."/>
            <person name="Lipzen A."/>
            <person name="Lundell T."/>
            <person name="Morin E."/>
            <person name="Murat C."/>
            <person name="Riley R."/>
            <person name="Ohm R."/>
            <person name="Sun H."/>
            <person name="Tunlid A."/>
            <person name="Henrissat B."/>
            <person name="Grigoriev I.V."/>
            <person name="Hibbett D.S."/>
            <person name="Martin F."/>
        </authorList>
    </citation>
    <scope>NUCLEOTIDE SEQUENCE [LARGE SCALE GENOMIC DNA]</scope>
    <source>
        <strain evidence="3">Ve08.2h10</strain>
    </source>
</reference>
<dbReference type="InParanoid" id="A0A0D0DNE0"/>
<dbReference type="EMBL" id="KN826099">
    <property type="protein sequence ID" value="KIK80110.1"/>
    <property type="molecule type" value="Genomic_DNA"/>
</dbReference>
<protein>
    <submittedName>
        <fullName evidence="2">Uncharacterized protein</fullName>
    </submittedName>
</protein>
<sequence>MEAGGNKMEGKQALDGKQGAEDGEKGKKKKGRKEKKEKKKEKLEKGSDTGQECGAAGLELGGPIAGGDLVAGTNEETRGQSRKRKPKKKSQTQSCSQVSKAWEFMDAEDGVQPEASTSSKPTAMSSQPSTDACDHCIMHAKDCTRRLKMGIPMGACMPYYQAKLSCNLSQKRKRPQQELKALPKTPLAPSLGLGPLPSKKAKASISKLRLKMPSVAQKAKFGIDVGVTPSESIRVYHPLAVSLPQSIPQASALNLITTPVNPLLDP</sequence>
<feature type="compositionally biased region" description="Polar residues" evidence="1">
    <location>
        <begin position="114"/>
        <end position="130"/>
    </location>
</feature>
<evidence type="ECO:0000313" key="3">
    <source>
        <dbReference type="Proteomes" id="UP000054538"/>
    </source>
</evidence>
<dbReference type="AlphaFoldDB" id="A0A0D0DNE0"/>
<evidence type="ECO:0000256" key="1">
    <source>
        <dbReference type="SAM" id="MobiDB-lite"/>
    </source>
</evidence>
<reference evidence="2 3" key="1">
    <citation type="submission" date="2014-04" db="EMBL/GenBank/DDBJ databases">
        <authorList>
            <consortium name="DOE Joint Genome Institute"/>
            <person name="Kuo A."/>
            <person name="Kohler A."/>
            <person name="Jargeat P."/>
            <person name="Nagy L.G."/>
            <person name="Floudas D."/>
            <person name="Copeland A."/>
            <person name="Barry K.W."/>
            <person name="Cichocki N."/>
            <person name="Veneault-Fourrey C."/>
            <person name="LaButti K."/>
            <person name="Lindquist E.A."/>
            <person name="Lipzen A."/>
            <person name="Lundell T."/>
            <person name="Morin E."/>
            <person name="Murat C."/>
            <person name="Sun H."/>
            <person name="Tunlid A."/>
            <person name="Henrissat B."/>
            <person name="Grigoriev I.V."/>
            <person name="Hibbett D.S."/>
            <person name="Martin F."/>
            <person name="Nordberg H.P."/>
            <person name="Cantor M.N."/>
            <person name="Hua S.X."/>
        </authorList>
    </citation>
    <scope>NUCLEOTIDE SEQUENCE [LARGE SCALE GENOMIC DNA]</scope>
    <source>
        <strain evidence="2 3">Ve08.2h10</strain>
    </source>
</reference>
<gene>
    <name evidence="2" type="ORF">PAXRUDRAFT_15963</name>
</gene>
<feature type="region of interest" description="Disordered" evidence="1">
    <location>
        <begin position="1"/>
        <end position="130"/>
    </location>
</feature>
<evidence type="ECO:0000313" key="2">
    <source>
        <dbReference type="EMBL" id="KIK80110.1"/>
    </source>
</evidence>